<sequence>MKLYEVFEEPKNPHSSGTFGCLQLDPDQAYEIAEWCHKHNIECQDPAELHCTVMFSERPCPELAQFDGMDFRIPAKVLQYRIMGPALAVTLDCPGAADIHKRIMQHSNATYKWPDYLAHMSLNYSEPTEMPTKFPRKELLFTKLHITPLDKNFAK</sequence>
<accession>A0A6J5KMU1</accession>
<evidence type="ECO:0000256" key="2">
    <source>
        <dbReference type="ARBA" id="ARBA00034233"/>
    </source>
</evidence>
<evidence type="ECO:0000313" key="10">
    <source>
        <dbReference type="EMBL" id="CAB4122526.1"/>
    </source>
</evidence>
<comment type="catalytic activity">
    <reaction evidence="8">
        <text>3',3'-cUAMP + H2O = U[3'-5']pAp[3'] + H(+)</text>
        <dbReference type="Rhea" id="RHEA:72835"/>
        <dbReference type="ChEBI" id="CHEBI:15377"/>
        <dbReference type="ChEBI" id="CHEBI:15378"/>
        <dbReference type="ChEBI" id="CHEBI:143809"/>
        <dbReference type="ChEBI" id="CHEBI:192498"/>
    </reaction>
    <physiologicalReaction direction="left-to-right" evidence="8">
        <dbReference type="Rhea" id="RHEA:72836"/>
    </physiologicalReaction>
</comment>
<dbReference type="InterPro" id="IPR056175">
    <property type="entry name" value="Acb1-like_C"/>
</dbReference>
<name>A0A6J5KMU1_9CAUD</name>
<reference evidence="10" key="1">
    <citation type="submission" date="2020-04" db="EMBL/GenBank/DDBJ databases">
        <authorList>
            <person name="Chiriac C."/>
            <person name="Salcher M."/>
            <person name="Ghai R."/>
            <person name="Kavagutti S V."/>
        </authorList>
    </citation>
    <scope>NUCLEOTIDE SEQUENCE</scope>
</reference>
<feature type="domain" description="Anti-CBASS protein Acb1-like C-terminal" evidence="9">
    <location>
        <begin position="17"/>
        <end position="154"/>
    </location>
</feature>
<evidence type="ECO:0000256" key="8">
    <source>
        <dbReference type="ARBA" id="ARBA00048123"/>
    </source>
</evidence>
<comment type="catalytic activity">
    <reaction evidence="5">
        <text>3',3'-cGAMP + H2O = G[3'-5']pAp[3'] + H(+)</text>
        <dbReference type="Rhea" id="RHEA:72831"/>
        <dbReference type="ChEBI" id="CHEBI:15377"/>
        <dbReference type="ChEBI" id="CHEBI:15378"/>
        <dbReference type="ChEBI" id="CHEBI:71501"/>
        <dbReference type="ChEBI" id="CHEBI:192497"/>
    </reaction>
    <physiologicalReaction direction="left-to-right" evidence="5">
        <dbReference type="Rhea" id="RHEA:72832"/>
    </physiologicalReaction>
</comment>
<organism evidence="10">
    <name type="scientific">uncultured Caudovirales phage</name>
    <dbReference type="NCBI Taxonomy" id="2100421"/>
    <lineage>
        <taxon>Viruses</taxon>
        <taxon>Duplodnaviria</taxon>
        <taxon>Heunggongvirae</taxon>
        <taxon>Uroviricota</taxon>
        <taxon>Caudoviricetes</taxon>
        <taxon>Peduoviridae</taxon>
        <taxon>Maltschvirus</taxon>
        <taxon>Maltschvirus maltsch</taxon>
    </lineage>
</organism>
<evidence type="ECO:0000256" key="5">
    <source>
        <dbReference type="ARBA" id="ARBA00034283"/>
    </source>
</evidence>
<dbReference type="EMBL" id="LR796167">
    <property type="protein sequence ID" value="CAB4122526.1"/>
    <property type="molecule type" value="Genomic_DNA"/>
</dbReference>
<dbReference type="Pfam" id="PF23474">
    <property type="entry name" value="Acb1"/>
    <property type="match status" value="1"/>
</dbReference>
<comment type="similarity">
    <text evidence="6">Belongs to the anti-CBASS protein Acb1 family.</text>
</comment>
<keyword evidence="1" id="KW-0378">Hydrolase</keyword>
<evidence type="ECO:0000256" key="1">
    <source>
        <dbReference type="ARBA" id="ARBA00022801"/>
    </source>
</evidence>
<evidence type="ECO:0000256" key="7">
    <source>
        <dbReference type="ARBA" id="ARBA00034343"/>
    </source>
</evidence>
<evidence type="ECO:0000259" key="9">
    <source>
        <dbReference type="Pfam" id="PF23474"/>
    </source>
</evidence>
<gene>
    <name evidence="10" type="ORF">UFOVP29_32</name>
</gene>
<protein>
    <recommendedName>
        <fullName evidence="7">Anti-CBASS protein Acb1</fullName>
    </recommendedName>
</protein>
<evidence type="ECO:0000256" key="4">
    <source>
        <dbReference type="ARBA" id="ARBA00034244"/>
    </source>
</evidence>
<comment type="catalytic activity">
    <reaction evidence="4">
        <text>3',3',3'-cAAG + H2O = A[3'-5']pG[3'-5']pAp[3'] + H(+)</text>
        <dbReference type="Rhea" id="RHEA:72867"/>
        <dbReference type="ChEBI" id="CHEBI:15377"/>
        <dbReference type="ChEBI" id="CHEBI:15378"/>
        <dbReference type="ChEBI" id="CHEBI:143810"/>
        <dbReference type="ChEBI" id="CHEBI:192533"/>
    </reaction>
    <physiologicalReaction direction="left-to-right" evidence="4">
        <dbReference type="Rhea" id="RHEA:72868"/>
    </physiologicalReaction>
</comment>
<comment type="catalytic activity">
    <reaction evidence="3">
        <text>3',3',3'-c-tri-AMP + H2O = A[3'-5']pA[3'-5']pAp[3'] + H(+)</text>
        <dbReference type="Rhea" id="RHEA:72859"/>
        <dbReference type="ChEBI" id="CHEBI:15377"/>
        <dbReference type="ChEBI" id="CHEBI:15378"/>
        <dbReference type="ChEBI" id="CHEBI:192523"/>
        <dbReference type="ChEBI" id="CHEBI:192530"/>
    </reaction>
    <physiologicalReaction direction="left-to-right" evidence="3">
        <dbReference type="Rhea" id="RHEA:72860"/>
    </physiologicalReaction>
</comment>
<proteinExistence type="inferred from homology"/>
<evidence type="ECO:0000256" key="3">
    <source>
        <dbReference type="ARBA" id="ARBA00034240"/>
    </source>
</evidence>
<comment type="catalytic activity">
    <reaction evidence="2">
        <text>3',3',3'-cAAG + H2O = G[3'-5']pA[3'-5']pAp[3'] + H(+)</text>
        <dbReference type="Rhea" id="RHEA:72863"/>
        <dbReference type="ChEBI" id="CHEBI:15377"/>
        <dbReference type="ChEBI" id="CHEBI:15378"/>
        <dbReference type="ChEBI" id="CHEBI:143810"/>
        <dbReference type="ChEBI" id="CHEBI:192532"/>
    </reaction>
    <physiologicalReaction direction="left-to-right" evidence="2">
        <dbReference type="Rhea" id="RHEA:72864"/>
    </physiologicalReaction>
</comment>
<evidence type="ECO:0000256" key="6">
    <source>
        <dbReference type="ARBA" id="ARBA00034316"/>
    </source>
</evidence>
<dbReference type="GO" id="GO:0016787">
    <property type="term" value="F:hydrolase activity"/>
    <property type="evidence" value="ECO:0007669"/>
    <property type="project" value="UniProtKB-KW"/>
</dbReference>